<proteinExistence type="predicted"/>
<keyword evidence="3" id="KW-1185">Reference proteome</keyword>
<organism evidence="2 3">
    <name type="scientific">Roseivivax lentus</name>
    <dbReference type="NCBI Taxonomy" id="633194"/>
    <lineage>
        <taxon>Bacteria</taxon>
        <taxon>Pseudomonadati</taxon>
        <taxon>Pseudomonadota</taxon>
        <taxon>Alphaproteobacteria</taxon>
        <taxon>Rhodobacterales</taxon>
        <taxon>Roseobacteraceae</taxon>
        <taxon>Roseivivax</taxon>
    </lineage>
</organism>
<dbReference type="AlphaFoldDB" id="A0A1N7NGA4"/>
<dbReference type="EMBL" id="FTOQ01000008">
    <property type="protein sequence ID" value="SIS97291.1"/>
    <property type="molecule type" value="Genomic_DNA"/>
</dbReference>
<dbReference type="GO" id="GO:0016740">
    <property type="term" value="F:transferase activity"/>
    <property type="evidence" value="ECO:0007669"/>
    <property type="project" value="UniProtKB-KW"/>
</dbReference>
<accession>A0A1N7NGA4</accession>
<dbReference type="Proteomes" id="UP000186684">
    <property type="component" value="Unassembled WGS sequence"/>
</dbReference>
<protein>
    <submittedName>
        <fullName evidence="2">Glycosyl transferase family 2</fullName>
    </submittedName>
</protein>
<feature type="compositionally biased region" description="Low complexity" evidence="1">
    <location>
        <begin position="282"/>
        <end position="312"/>
    </location>
</feature>
<evidence type="ECO:0000313" key="3">
    <source>
        <dbReference type="Proteomes" id="UP000186684"/>
    </source>
</evidence>
<sequence length="334" mass="37640">MKIAALTMVYRDHWYLRQWLRHYDAQIGRENCVILSHGDEPEIREIAQGARIIAYPRDDLANFDDARWHELNTRQAELHETYDCVITGDVDELVFASDVDRPLDQVLAQWRDRPCVFASGFDLVEHPDLDAPFDDSAPIWTQRRYGLWASGYTKPAVSFRPVFYRPGGHRALDVEYYVAPGLHLAHLHYADSRQLTARRAIQTEVAAHWPDRARFTNHWKEGVERDVSLGPEEAAISSYEESFIAFHDLVRDGFRGRGRGVGAPRTQTRLPFRLPATFARIATAPARPSPKAASKAKTAAKSGTRTATSKKSTTARKKAPAKTASRKTTSATAS</sequence>
<dbReference type="STRING" id="633194.SAMN05421759_10862"/>
<reference evidence="3" key="1">
    <citation type="submission" date="2017-01" db="EMBL/GenBank/DDBJ databases">
        <authorList>
            <person name="Varghese N."/>
            <person name="Submissions S."/>
        </authorList>
    </citation>
    <scope>NUCLEOTIDE SEQUENCE [LARGE SCALE GENOMIC DNA]</scope>
    <source>
        <strain evidence="3">DSM 29430</strain>
    </source>
</reference>
<dbReference type="Pfam" id="PF13704">
    <property type="entry name" value="Glyco_tranf_2_4"/>
    <property type="match status" value="1"/>
</dbReference>
<dbReference type="RefSeq" id="WP_076448581.1">
    <property type="nucleotide sequence ID" value="NZ_FTOQ01000008.1"/>
</dbReference>
<evidence type="ECO:0000313" key="2">
    <source>
        <dbReference type="EMBL" id="SIS97291.1"/>
    </source>
</evidence>
<dbReference type="OrthoDB" id="835336at2"/>
<feature type="compositionally biased region" description="Low complexity" evidence="1">
    <location>
        <begin position="321"/>
        <end position="334"/>
    </location>
</feature>
<gene>
    <name evidence="2" type="ORF">SAMN05421759_10862</name>
</gene>
<feature type="region of interest" description="Disordered" evidence="1">
    <location>
        <begin position="281"/>
        <end position="334"/>
    </location>
</feature>
<keyword evidence="2" id="KW-0808">Transferase</keyword>
<evidence type="ECO:0000256" key="1">
    <source>
        <dbReference type="SAM" id="MobiDB-lite"/>
    </source>
</evidence>
<name>A0A1N7NGA4_9RHOB</name>